<dbReference type="KEGG" id="tps:THAPSDRAFT_3553"/>
<dbReference type="RefSeq" id="XP_002288875.1">
    <property type="nucleotide sequence ID" value="XM_002288839.1"/>
</dbReference>
<organism evidence="1 2">
    <name type="scientific">Thalassiosira pseudonana</name>
    <name type="common">Marine diatom</name>
    <name type="synonym">Cyclotella nana</name>
    <dbReference type="NCBI Taxonomy" id="35128"/>
    <lineage>
        <taxon>Eukaryota</taxon>
        <taxon>Sar</taxon>
        <taxon>Stramenopiles</taxon>
        <taxon>Ochrophyta</taxon>
        <taxon>Bacillariophyta</taxon>
        <taxon>Coscinodiscophyceae</taxon>
        <taxon>Thalassiosirophycidae</taxon>
        <taxon>Thalassiosirales</taxon>
        <taxon>Thalassiosiraceae</taxon>
        <taxon>Thalassiosira</taxon>
    </lineage>
</organism>
<dbReference type="HOGENOM" id="CLU_1167917_0_0_1"/>
<sequence>MASSKGVFASRMEPSDDRAVIQDVQRTANAPGFVANMALRGNAARAGKCKSHGAWTKSCEVDGCSKVSAINGMCKRHYIAVREASIRAPQIQMASAFQHFHPQAPQMLVAPQNALSQVIAENNLATEHKLSQMIAAQRRLPTSLNSVGLSSSQYASAYGGVMNQHHQHSIGYPSQLPTSSFPYNIGTQNYGTSGLQATNIGNNGSLQAPYPGNFQLSVSSSAAAASMLYHNAGNNNGN</sequence>
<protein>
    <submittedName>
        <fullName evidence="1">Uncharacterized protein</fullName>
    </submittedName>
</protein>
<reference evidence="1 2" key="2">
    <citation type="journal article" date="2008" name="Nature">
        <title>The Phaeodactylum genome reveals the evolutionary history of diatom genomes.</title>
        <authorList>
            <person name="Bowler C."/>
            <person name="Allen A.E."/>
            <person name="Badger J.H."/>
            <person name="Grimwood J."/>
            <person name="Jabbari K."/>
            <person name="Kuo A."/>
            <person name="Maheswari U."/>
            <person name="Martens C."/>
            <person name="Maumus F."/>
            <person name="Otillar R.P."/>
            <person name="Rayko E."/>
            <person name="Salamov A."/>
            <person name="Vandepoele K."/>
            <person name="Beszteri B."/>
            <person name="Gruber A."/>
            <person name="Heijde M."/>
            <person name="Katinka M."/>
            <person name="Mock T."/>
            <person name="Valentin K."/>
            <person name="Verret F."/>
            <person name="Berges J.A."/>
            <person name="Brownlee C."/>
            <person name="Cadoret J.P."/>
            <person name="Chiovitti A."/>
            <person name="Choi C.J."/>
            <person name="Coesel S."/>
            <person name="De Martino A."/>
            <person name="Detter J.C."/>
            <person name="Durkin C."/>
            <person name="Falciatore A."/>
            <person name="Fournet J."/>
            <person name="Haruta M."/>
            <person name="Huysman M.J."/>
            <person name="Jenkins B.D."/>
            <person name="Jiroutova K."/>
            <person name="Jorgensen R.E."/>
            <person name="Joubert Y."/>
            <person name="Kaplan A."/>
            <person name="Kroger N."/>
            <person name="Kroth P.G."/>
            <person name="La Roche J."/>
            <person name="Lindquist E."/>
            <person name="Lommer M."/>
            <person name="Martin-Jezequel V."/>
            <person name="Lopez P.J."/>
            <person name="Lucas S."/>
            <person name="Mangogna M."/>
            <person name="McGinnis K."/>
            <person name="Medlin L.K."/>
            <person name="Montsant A."/>
            <person name="Oudot-Le Secq M.P."/>
            <person name="Napoli C."/>
            <person name="Obornik M."/>
            <person name="Parker M.S."/>
            <person name="Petit J.L."/>
            <person name="Porcel B.M."/>
            <person name="Poulsen N."/>
            <person name="Robison M."/>
            <person name="Rychlewski L."/>
            <person name="Rynearson T.A."/>
            <person name="Schmutz J."/>
            <person name="Shapiro H."/>
            <person name="Siaut M."/>
            <person name="Stanley M."/>
            <person name="Sussman M.R."/>
            <person name="Taylor A.R."/>
            <person name="Vardi A."/>
            <person name="von Dassow P."/>
            <person name="Vyverman W."/>
            <person name="Willis A."/>
            <person name="Wyrwicz L.S."/>
            <person name="Rokhsar D.S."/>
            <person name="Weissenbach J."/>
            <person name="Armbrust E.V."/>
            <person name="Green B.R."/>
            <person name="Van de Peer Y."/>
            <person name="Grigoriev I.V."/>
        </authorList>
    </citation>
    <scope>NUCLEOTIDE SEQUENCE [LARGE SCALE GENOMIC DNA]</scope>
    <source>
        <strain evidence="1 2">CCMP1335</strain>
    </source>
</reference>
<reference evidence="1 2" key="1">
    <citation type="journal article" date="2004" name="Science">
        <title>The genome of the diatom Thalassiosira pseudonana: ecology, evolution, and metabolism.</title>
        <authorList>
            <person name="Armbrust E.V."/>
            <person name="Berges J.A."/>
            <person name="Bowler C."/>
            <person name="Green B.R."/>
            <person name="Martinez D."/>
            <person name="Putnam N.H."/>
            <person name="Zhou S."/>
            <person name="Allen A.E."/>
            <person name="Apt K.E."/>
            <person name="Bechner M."/>
            <person name="Brzezinski M.A."/>
            <person name="Chaal B.K."/>
            <person name="Chiovitti A."/>
            <person name="Davis A.K."/>
            <person name="Demarest M.S."/>
            <person name="Detter J.C."/>
            <person name="Glavina T."/>
            <person name="Goodstein D."/>
            <person name="Hadi M.Z."/>
            <person name="Hellsten U."/>
            <person name="Hildebrand M."/>
            <person name="Jenkins B.D."/>
            <person name="Jurka J."/>
            <person name="Kapitonov V.V."/>
            <person name="Kroger N."/>
            <person name="Lau W.W."/>
            <person name="Lane T.W."/>
            <person name="Larimer F.W."/>
            <person name="Lippmeier J.C."/>
            <person name="Lucas S."/>
            <person name="Medina M."/>
            <person name="Montsant A."/>
            <person name="Obornik M."/>
            <person name="Parker M.S."/>
            <person name="Palenik B."/>
            <person name="Pazour G.J."/>
            <person name="Richardson P.M."/>
            <person name="Rynearson T.A."/>
            <person name="Saito M.A."/>
            <person name="Schwartz D.C."/>
            <person name="Thamatrakoln K."/>
            <person name="Valentin K."/>
            <person name="Vardi A."/>
            <person name="Wilkerson F.P."/>
            <person name="Rokhsar D.S."/>
        </authorList>
    </citation>
    <scope>NUCLEOTIDE SEQUENCE [LARGE SCALE GENOMIC DNA]</scope>
    <source>
        <strain evidence="1 2">CCMP1335</strain>
    </source>
</reference>
<dbReference type="GeneID" id="7441897"/>
<accession>B8BY41</accession>
<dbReference type="Proteomes" id="UP000001449">
    <property type="component" value="Chromosome 3"/>
</dbReference>
<evidence type="ECO:0000313" key="1">
    <source>
        <dbReference type="EMBL" id="EED94311.1"/>
    </source>
</evidence>
<dbReference type="PaxDb" id="35128-Thaps3553"/>
<dbReference type="AlphaFoldDB" id="B8BY41"/>
<dbReference type="EMBL" id="CM000640">
    <property type="protein sequence ID" value="EED94311.1"/>
    <property type="molecule type" value="Genomic_DNA"/>
</dbReference>
<evidence type="ECO:0000313" key="2">
    <source>
        <dbReference type="Proteomes" id="UP000001449"/>
    </source>
</evidence>
<gene>
    <name evidence="1" type="ORF">THAPSDRAFT_3553</name>
</gene>
<dbReference type="InParanoid" id="B8BY41"/>
<keyword evidence="2" id="KW-1185">Reference proteome</keyword>
<proteinExistence type="predicted"/>
<name>B8BY41_THAPS</name>